<keyword evidence="6" id="KW-0010">Activator</keyword>
<keyword evidence="3 6" id="KW-0805">Transcription regulation</keyword>
<dbReference type="VEuPathDB" id="PiroplasmaDB:BOVATA_039830"/>
<comment type="similarity">
    <text evidence="2 6">Belongs to the Mediator complex subunit 6 family.</text>
</comment>
<reference evidence="7 8" key="1">
    <citation type="journal article" date="2017" name="BMC Genomics">
        <title>Whole-genome assembly of Babesia ovata and comparative genomics between closely related pathogens.</title>
        <authorList>
            <person name="Yamagishi J."/>
            <person name="Asada M."/>
            <person name="Hakimi H."/>
            <person name="Tanaka T.Q."/>
            <person name="Sugimoto C."/>
            <person name="Kawazu S."/>
        </authorList>
    </citation>
    <scope>NUCLEOTIDE SEQUENCE [LARGE SCALE GENOMIC DNA]</scope>
    <source>
        <strain evidence="7 8">Miyake</strain>
    </source>
</reference>
<dbReference type="EMBL" id="BDSA01000005">
    <property type="protein sequence ID" value="GBE62490.1"/>
    <property type="molecule type" value="Genomic_DNA"/>
</dbReference>
<evidence type="ECO:0000256" key="1">
    <source>
        <dbReference type="ARBA" id="ARBA00004123"/>
    </source>
</evidence>
<dbReference type="Proteomes" id="UP000236319">
    <property type="component" value="Unassembled WGS sequence"/>
</dbReference>
<name>A0A2H6KHM5_9APIC</name>
<evidence type="ECO:0000256" key="2">
    <source>
        <dbReference type="ARBA" id="ARBA00007526"/>
    </source>
</evidence>
<protein>
    <recommendedName>
        <fullName evidence="6">Mediator of RNA polymerase II transcription subunit 6</fullName>
    </recommendedName>
    <alternativeName>
        <fullName evidence="6">Mediator complex subunit 6</fullName>
    </alternativeName>
</protein>
<comment type="subunit">
    <text evidence="6">Component of the Mediator complex.</text>
</comment>
<dbReference type="InterPro" id="IPR007018">
    <property type="entry name" value="Mediator_Med6"/>
</dbReference>
<evidence type="ECO:0000256" key="4">
    <source>
        <dbReference type="ARBA" id="ARBA00023163"/>
    </source>
</evidence>
<dbReference type="InterPro" id="IPR038566">
    <property type="entry name" value="Mediator_Med6_sf"/>
</dbReference>
<dbReference type="Gene3D" id="3.10.450.580">
    <property type="entry name" value="Mediator complex, subunit Med6"/>
    <property type="match status" value="1"/>
</dbReference>
<proteinExistence type="inferred from homology"/>
<evidence type="ECO:0000256" key="3">
    <source>
        <dbReference type="ARBA" id="ARBA00023015"/>
    </source>
</evidence>
<dbReference type="GO" id="GO:0006357">
    <property type="term" value="P:regulation of transcription by RNA polymerase II"/>
    <property type="evidence" value="ECO:0007669"/>
    <property type="project" value="InterPro"/>
</dbReference>
<gene>
    <name evidence="6" type="primary">MED6</name>
    <name evidence="7" type="ORF">BOVATA_039830</name>
</gene>
<dbReference type="GO" id="GO:0016592">
    <property type="term" value="C:mediator complex"/>
    <property type="evidence" value="ECO:0007669"/>
    <property type="project" value="InterPro"/>
</dbReference>
<evidence type="ECO:0000313" key="8">
    <source>
        <dbReference type="Proteomes" id="UP000236319"/>
    </source>
</evidence>
<evidence type="ECO:0000313" key="7">
    <source>
        <dbReference type="EMBL" id="GBE62490.1"/>
    </source>
</evidence>
<sequence length="279" mass="32015">MSVSAPNFQLPAAGREDDNEFINEHESECRCEFLDPRFLAVTPLDSEQAALEYFYQSPFYMKYRERALNETLRAGSVVDSQQVGLMFQVTYSNLVDISEPLKHLPPLDDMARSQYYSNAAVFHITLFQRGLGQSGVTVTPMKVYYIIQGSIFMCPPFGSLIRHRLHQSIEHFEKFYDKLNDISRWSATNGYSWEPKPKALDPLIEQICEKYGFQEDQHEGFIKDASGNMNIFFLKPQDHTAHRVAYDEIRILARRLEMAQQLPVPEEAGADMPTESAPV</sequence>
<dbReference type="OrthoDB" id="344220at2759"/>
<dbReference type="PANTHER" id="PTHR13104">
    <property type="entry name" value="MED-6-RELATED"/>
    <property type="match status" value="1"/>
</dbReference>
<keyword evidence="4 6" id="KW-0804">Transcription</keyword>
<comment type="function">
    <text evidence="6">Component of the Mediator complex, a coactivator involved in the regulated transcription of nearly all RNA polymerase II-dependent genes. Mediator functions as a bridge to convey information from gene-specific regulatory proteins to the basal RNA polymerase II transcription machinery. Mediator is recruited to promoters by direct interactions with regulatory proteins and serves as a scaffold for the assembly of a functional preinitiation complex with RNA polymerase II and the general transcription factors.</text>
</comment>
<comment type="subcellular location">
    <subcellularLocation>
        <location evidence="1 6">Nucleus</location>
    </subcellularLocation>
</comment>
<dbReference type="Pfam" id="PF04934">
    <property type="entry name" value="Med6"/>
    <property type="match status" value="1"/>
</dbReference>
<dbReference type="AlphaFoldDB" id="A0A2H6KHM5"/>
<accession>A0A2H6KHM5</accession>
<keyword evidence="8" id="KW-1185">Reference proteome</keyword>
<organism evidence="7 8">
    <name type="scientific">Babesia ovata</name>
    <dbReference type="NCBI Taxonomy" id="189622"/>
    <lineage>
        <taxon>Eukaryota</taxon>
        <taxon>Sar</taxon>
        <taxon>Alveolata</taxon>
        <taxon>Apicomplexa</taxon>
        <taxon>Aconoidasida</taxon>
        <taxon>Piroplasmida</taxon>
        <taxon>Babesiidae</taxon>
        <taxon>Babesia</taxon>
    </lineage>
</organism>
<evidence type="ECO:0000256" key="5">
    <source>
        <dbReference type="ARBA" id="ARBA00023242"/>
    </source>
</evidence>
<comment type="caution">
    <text evidence="7">The sequence shown here is derived from an EMBL/GenBank/DDBJ whole genome shotgun (WGS) entry which is preliminary data.</text>
</comment>
<keyword evidence="5 6" id="KW-0539">Nucleus</keyword>
<dbReference type="GO" id="GO:0003712">
    <property type="term" value="F:transcription coregulator activity"/>
    <property type="evidence" value="ECO:0007669"/>
    <property type="project" value="InterPro"/>
</dbReference>
<evidence type="ECO:0000256" key="6">
    <source>
        <dbReference type="RuleBase" id="RU364143"/>
    </source>
</evidence>